<proteinExistence type="predicted"/>
<dbReference type="SUPFAM" id="SSF50494">
    <property type="entry name" value="Trypsin-like serine proteases"/>
    <property type="match status" value="1"/>
</dbReference>
<dbReference type="EMBL" id="JAAGNN010000006">
    <property type="protein sequence ID" value="KAF4087549.1"/>
    <property type="molecule type" value="Genomic_DNA"/>
</dbReference>
<dbReference type="AlphaFoldDB" id="A0A7J6AZL2"/>
<evidence type="ECO:0000313" key="1">
    <source>
        <dbReference type="EMBL" id="KAF4087549.1"/>
    </source>
</evidence>
<evidence type="ECO:0000313" key="2">
    <source>
        <dbReference type="Proteomes" id="UP000593565"/>
    </source>
</evidence>
<name>A0A7J6AZL2_AMEME</name>
<sequence length="147" mass="16503">MLKSIPHFFNVLHSDNSSYPLWLTREISEKCFNELKSTNGPVVYKSGEIKKYDPNMKQVDREARDSPCGIIIIDGEKITNGLGCYYGCGRVLTALHVVENARLEKADILIAFPNGKHALIYKAEFTNSCNTDTDRDQAFIKLLGDTS</sequence>
<accession>A0A7J6AZL2</accession>
<gene>
    <name evidence="1" type="ORF">AMELA_G00071810</name>
</gene>
<reference evidence="1 2" key="1">
    <citation type="submission" date="2020-02" db="EMBL/GenBank/DDBJ databases">
        <title>A chromosome-scale genome assembly of the black bullhead catfish (Ameiurus melas).</title>
        <authorList>
            <person name="Wen M."/>
            <person name="Zham M."/>
            <person name="Cabau C."/>
            <person name="Klopp C."/>
            <person name="Donnadieu C."/>
            <person name="Roques C."/>
            <person name="Bouchez O."/>
            <person name="Lampietro C."/>
            <person name="Jouanno E."/>
            <person name="Herpin A."/>
            <person name="Louis A."/>
            <person name="Berthelot C."/>
            <person name="Parey E."/>
            <person name="Roest-Crollius H."/>
            <person name="Braasch I."/>
            <person name="Postlethwait J."/>
            <person name="Robinson-Rechavi M."/>
            <person name="Echchiki A."/>
            <person name="Begum T."/>
            <person name="Montfort J."/>
            <person name="Schartl M."/>
            <person name="Bobe J."/>
            <person name="Guiguen Y."/>
        </authorList>
    </citation>
    <scope>NUCLEOTIDE SEQUENCE [LARGE SCALE GENOMIC DNA]</scope>
    <source>
        <strain evidence="1">M_S1</strain>
        <tissue evidence="1">Blood</tissue>
    </source>
</reference>
<protein>
    <submittedName>
        <fullName evidence="1">Uncharacterized protein</fullName>
    </submittedName>
</protein>
<feature type="non-terminal residue" evidence="1">
    <location>
        <position position="147"/>
    </location>
</feature>
<organism evidence="1 2">
    <name type="scientific">Ameiurus melas</name>
    <name type="common">Black bullhead</name>
    <name type="synonym">Silurus melas</name>
    <dbReference type="NCBI Taxonomy" id="219545"/>
    <lineage>
        <taxon>Eukaryota</taxon>
        <taxon>Metazoa</taxon>
        <taxon>Chordata</taxon>
        <taxon>Craniata</taxon>
        <taxon>Vertebrata</taxon>
        <taxon>Euteleostomi</taxon>
        <taxon>Actinopterygii</taxon>
        <taxon>Neopterygii</taxon>
        <taxon>Teleostei</taxon>
        <taxon>Ostariophysi</taxon>
        <taxon>Siluriformes</taxon>
        <taxon>Ictaluridae</taxon>
        <taxon>Ameiurus</taxon>
    </lineage>
</organism>
<keyword evidence="2" id="KW-1185">Reference proteome</keyword>
<dbReference type="Proteomes" id="UP000593565">
    <property type="component" value="Unassembled WGS sequence"/>
</dbReference>
<comment type="caution">
    <text evidence="1">The sequence shown here is derived from an EMBL/GenBank/DDBJ whole genome shotgun (WGS) entry which is preliminary data.</text>
</comment>
<dbReference type="InterPro" id="IPR009003">
    <property type="entry name" value="Peptidase_S1_PA"/>
</dbReference>